<dbReference type="Proteomes" id="UP000027265">
    <property type="component" value="Unassembled WGS sequence"/>
</dbReference>
<dbReference type="SUPFAM" id="SSF47240">
    <property type="entry name" value="Ferritin-like"/>
    <property type="match status" value="1"/>
</dbReference>
<dbReference type="InterPro" id="IPR012347">
    <property type="entry name" value="Ferritin-like"/>
</dbReference>
<evidence type="ECO:0000256" key="2">
    <source>
        <dbReference type="SAM" id="SignalP"/>
    </source>
</evidence>
<dbReference type="Pfam" id="PF13668">
    <property type="entry name" value="Ferritin_2"/>
    <property type="match status" value="1"/>
</dbReference>
<gene>
    <name evidence="3" type="ORF">JAAARDRAFT_28676</name>
</gene>
<dbReference type="InParanoid" id="A0A067QD78"/>
<proteinExistence type="predicted"/>
<feature type="chain" id="PRO_5001643940" description="Ferritin-like domain-containing protein" evidence="2">
    <location>
        <begin position="21"/>
        <end position="422"/>
    </location>
</feature>
<sequence length="422" mass="42501">MRFSFATSILALVAPILVSAAPVRRQVSQTDLLVLGFADVLEQLETSFYTQALLKFQESDFTAAGFSQVQVPIQQFKSIVNDETTHATVLESTITSLGGTPITGCQFSFGNALTNVATMAATARVVENVGVAAYLGAAHLVSDPVILTAAASILTVEARHQTILNVLSGTGTAIPSAFDIAFTPEEVVSIAGSFISGCDIGVTGNPALQITNTGIVAAGTTLTFQSTGITGNTNQLSCQMIVGDQASAIVLPFDACVVPSNINGPVAIFVTNDTQPLLNDVVNRATGTVVAGPTMAFIDAQPEALGELVLPNATNATVTANSTTTASASSVTQTISPGEASSIISSAAAQATSASSSAAQPSDTTSATSTSSAATTSATTPVGNVGAAPVANQVPGGQNNYVGPSPDGTVFVNGWTGPQAPA</sequence>
<accession>A0A067QD78</accession>
<name>A0A067QD78_9AGAM</name>
<evidence type="ECO:0000256" key="1">
    <source>
        <dbReference type="SAM" id="MobiDB-lite"/>
    </source>
</evidence>
<dbReference type="STRING" id="933084.A0A067QD78"/>
<dbReference type="AlphaFoldDB" id="A0A067QD78"/>
<keyword evidence="2" id="KW-0732">Signal</keyword>
<dbReference type="OrthoDB" id="1001765at2759"/>
<evidence type="ECO:0000313" key="3">
    <source>
        <dbReference type="EMBL" id="KDQ65013.1"/>
    </source>
</evidence>
<evidence type="ECO:0008006" key="5">
    <source>
        <dbReference type="Google" id="ProtNLM"/>
    </source>
</evidence>
<feature type="region of interest" description="Disordered" evidence="1">
    <location>
        <begin position="355"/>
        <end position="422"/>
    </location>
</feature>
<evidence type="ECO:0000313" key="4">
    <source>
        <dbReference type="Proteomes" id="UP000027265"/>
    </source>
</evidence>
<dbReference type="Gene3D" id="1.20.1260.10">
    <property type="match status" value="1"/>
</dbReference>
<dbReference type="InterPro" id="IPR009078">
    <property type="entry name" value="Ferritin-like_SF"/>
</dbReference>
<feature type="compositionally biased region" description="Low complexity" evidence="1">
    <location>
        <begin position="355"/>
        <end position="381"/>
    </location>
</feature>
<protein>
    <recommendedName>
        <fullName evidence="5">Ferritin-like domain-containing protein</fullName>
    </recommendedName>
</protein>
<keyword evidence="4" id="KW-1185">Reference proteome</keyword>
<feature type="signal peptide" evidence="2">
    <location>
        <begin position="1"/>
        <end position="20"/>
    </location>
</feature>
<dbReference type="CDD" id="cd00657">
    <property type="entry name" value="Ferritin_like"/>
    <property type="match status" value="1"/>
</dbReference>
<dbReference type="EMBL" id="KL197709">
    <property type="protein sequence ID" value="KDQ65013.1"/>
    <property type="molecule type" value="Genomic_DNA"/>
</dbReference>
<dbReference type="HOGENOM" id="CLU_029630_1_0_1"/>
<organism evidence="3 4">
    <name type="scientific">Jaapia argillacea MUCL 33604</name>
    <dbReference type="NCBI Taxonomy" id="933084"/>
    <lineage>
        <taxon>Eukaryota</taxon>
        <taxon>Fungi</taxon>
        <taxon>Dikarya</taxon>
        <taxon>Basidiomycota</taxon>
        <taxon>Agaricomycotina</taxon>
        <taxon>Agaricomycetes</taxon>
        <taxon>Agaricomycetidae</taxon>
        <taxon>Jaapiales</taxon>
        <taxon>Jaapiaceae</taxon>
        <taxon>Jaapia</taxon>
    </lineage>
</organism>
<reference evidence="4" key="1">
    <citation type="journal article" date="2014" name="Proc. Natl. Acad. Sci. U.S.A.">
        <title>Extensive sampling of basidiomycete genomes demonstrates inadequacy of the white-rot/brown-rot paradigm for wood decay fungi.</title>
        <authorList>
            <person name="Riley R."/>
            <person name="Salamov A.A."/>
            <person name="Brown D.W."/>
            <person name="Nagy L.G."/>
            <person name="Floudas D."/>
            <person name="Held B.W."/>
            <person name="Levasseur A."/>
            <person name="Lombard V."/>
            <person name="Morin E."/>
            <person name="Otillar R."/>
            <person name="Lindquist E.A."/>
            <person name="Sun H."/>
            <person name="LaButti K.M."/>
            <person name="Schmutz J."/>
            <person name="Jabbour D."/>
            <person name="Luo H."/>
            <person name="Baker S.E."/>
            <person name="Pisabarro A.G."/>
            <person name="Walton J.D."/>
            <person name="Blanchette R.A."/>
            <person name="Henrissat B."/>
            <person name="Martin F."/>
            <person name="Cullen D."/>
            <person name="Hibbett D.S."/>
            <person name="Grigoriev I.V."/>
        </authorList>
    </citation>
    <scope>NUCLEOTIDE SEQUENCE [LARGE SCALE GENOMIC DNA]</scope>
    <source>
        <strain evidence="4">MUCL 33604</strain>
    </source>
</reference>